<evidence type="ECO:0000259" key="3">
    <source>
        <dbReference type="PROSITE" id="PS50977"/>
    </source>
</evidence>
<sequence>MSAEERREGVVRAAIIEFARGGYAGTSTAAIARRVGVSQPYLFRLFPDKRAIFLAAARRCTDEIRGRFAEVSEDLEPEEAADAMGEVYPDLLADRDRLLFQMQMYVAAAVADASGDPDFATEVRELWVELWDLVHLRLGADVARTDEFMALGMLINVQLALGFPPDHRVWAGYLERNPDFLDGGGAGGRGG</sequence>
<evidence type="ECO:0000313" key="4">
    <source>
        <dbReference type="EMBL" id="MBB0245250.1"/>
    </source>
</evidence>
<feature type="DNA-binding region" description="H-T-H motif" evidence="2">
    <location>
        <begin position="27"/>
        <end position="46"/>
    </location>
</feature>
<evidence type="ECO:0000313" key="5">
    <source>
        <dbReference type="Proteomes" id="UP000538929"/>
    </source>
</evidence>
<dbReference type="InterPro" id="IPR050109">
    <property type="entry name" value="HTH-type_TetR-like_transc_reg"/>
</dbReference>
<dbReference type="InterPro" id="IPR001647">
    <property type="entry name" value="HTH_TetR"/>
</dbReference>
<dbReference type="PANTHER" id="PTHR30055:SF146">
    <property type="entry name" value="HTH-TYPE TRANSCRIPTIONAL DUAL REGULATOR CECR"/>
    <property type="match status" value="1"/>
</dbReference>
<dbReference type="Pfam" id="PF00440">
    <property type="entry name" value="TetR_N"/>
    <property type="match status" value="1"/>
</dbReference>
<dbReference type="PANTHER" id="PTHR30055">
    <property type="entry name" value="HTH-TYPE TRANSCRIPTIONAL REGULATOR RUTR"/>
    <property type="match status" value="1"/>
</dbReference>
<reference evidence="5" key="1">
    <citation type="submission" date="2019-10" db="EMBL/GenBank/DDBJ databases">
        <title>Streptomyces sp. nov., a novel actinobacterium isolated from alkaline environment.</title>
        <authorList>
            <person name="Golinska P."/>
        </authorList>
    </citation>
    <scope>NUCLEOTIDE SEQUENCE [LARGE SCALE GENOMIC DNA]</scope>
    <source>
        <strain evidence="5">DSM 42118</strain>
    </source>
</reference>
<dbReference type="AlphaFoldDB" id="A0A7W3TEW0"/>
<evidence type="ECO:0000256" key="2">
    <source>
        <dbReference type="PROSITE-ProRule" id="PRU00335"/>
    </source>
</evidence>
<dbReference type="Proteomes" id="UP000538929">
    <property type="component" value="Unassembled WGS sequence"/>
</dbReference>
<gene>
    <name evidence="4" type="ORF">FNQ90_14330</name>
</gene>
<evidence type="ECO:0000256" key="1">
    <source>
        <dbReference type="ARBA" id="ARBA00023125"/>
    </source>
</evidence>
<feature type="domain" description="HTH tetR-type" evidence="3">
    <location>
        <begin position="4"/>
        <end position="64"/>
    </location>
</feature>
<accession>A0A7W3TEW0</accession>
<dbReference type="SUPFAM" id="SSF46689">
    <property type="entry name" value="Homeodomain-like"/>
    <property type="match status" value="1"/>
</dbReference>
<proteinExistence type="predicted"/>
<dbReference type="EMBL" id="VKHT01000436">
    <property type="protein sequence ID" value="MBB0245250.1"/>
    <property type="molecule type" value="Genomic_DNA"/>
</dbReference>
<dbReference type="Gene3D" id="1.10.357.10">
    <property type="entry name" value="Tetracycline Repressor, domain 2"/>
    <property type="match status" value="1"/>
</dbReference>
<organism evidence="4 5">
    <name type="scientific">Streptomyces alkaliphilus</name>
    <dbReference type="NCBI Taxonomy" id="1472722"/>
    <lineage>
        <taxon>Bacteria</taxon>
        <taxon>Bacillati</taxon>
        <taxon>Actinomycetota</taxon>
        <taxon>Actinomycetes</taxon>
        <taxon>Kitasatosporales</taxon>
        <taxon>Streptomycetaceae</taxon>
        <taxon>Streptomyces</taxon>
    </lineage>
</organism>
<comment type="caution">
    <text evidence="4">The sequence shown here is derived from an EMBL/GenBank/DDBJ whole genome shotgun (WGS) entry which is preliminary data.</text>
</comment>
<protein>
    <submittedName>
        <fullName evidence="4">TetR family transcriptional regulator</fullName>
    </submittedName>
</protein>
<dbReference type="RefSeq" id="WP_182606763.1">
    <property type="nucleotide sequence ID" value="NZ_VKHT01000436.1"/>
</dbReference>
<name>A0A7W3TEW0_9ACTN</name>
<dbReference type="GO" id="GO:0003700">
    <property type="term" value="F:DNA-binding transcription factor activity"/>
    <property type="evidence" value="ECO:0007669"/>
    <property type="project" value="TreeGrafter"/>
</dbReference>
<dbReference type="PROSITE" id="PS50977">
    <property type="entry name" value="HTH_TETR_2"/>
    <property type="match status" value="1"/>
</dbReference>
<keyword evidence="1 2" id="KW-0238">DNA-binding</keyword>
<dbReference type="GO" id="GO:0000976">
    <property type="term" value="F:transcription cis-regulatory region binding"/>
    <property type="evidence" value="ECO:0007669"/>
    <property type="project" value="TreeGrafter"/>
</dbReference>
<dbReference type="InterPro" id="IPR009057">
    <property type="entry name" value="Homeodomain-like_sf"/>
</dbReference>
<keyword evidence="5" id="KW-1185">Reference proteome</keyword>